<dbReference type="KEGG" id="tem:JW646_19370"/>
<dbReference type="RefSeq" id="WP_228416074.1">
    <property type="nucleotide sequence ID" value="NZ_CP081135.1"/>
</dbReference>
<evidence type="ECO:0000313" key="2">
    <source>
        <dbReference type="EMBL" id="UEL47747.1"/>
    </source>
</evidence>
<evidence type="ECO:0000313" key="3">
    <source>
        <dbReference type="Proteomes" id="UP001198983"/>
    </source>
</evidence>
<reference evidence="2 3" key="1">
    <citation type="journal article" date="2023" name="Int. J. Syst. Evol. Microbiol.">
        <title>Terrisporobacter hibernicus sp. nov., isolated from bovine faeces in Northern Ireland.</title>
        <authorList>
            <person name="Mitchell M."/>
            <person name="Nguyen S.V."/>
            <person name="Connor M."/>
            <person name="Fairley D.J."/>
            <person name="Donoghue O."/>
            <person name="Marshall H."/>
            <person name="Koolman L."/>
            <person name="McMullan G."/>
            <person name="Schaffer K.E."/>
            <person name="McGrath J.W."/>
            <person name="Fanning S."/>
        </authorList>
    </citation>
    <scope>NUCLEOTIDE SEQUENCE [LARGE SCALE GENOMIC DNA]</scope>
    <source>
        <strain evidence="2 3">MCA3</strain>
    </source>
</reference>
<keyword evidence="1" id="KW-0472">Membrane</keyword>
<accession>A0AAX2ZER9</accession>
<sequence length="97" mass="11340">MKSCPKCNNKISLSSIVKSTTTRSGFIRCNECKSKFRMKYHWFISITVLVIMILILTNLNMHYVMSRPYVFFRGLLVAIVTIVVYIALILFTPWQEK</sequence>
<keyword evidence="3" id="KW-1185">Reference proteome</keyword>
<proteinExistence type="predicted"/>
<evidence type="ECO:0008006" key="4">
    <source>
        <dbReference type="Google" id="ProtNLM"/>
    </source>
</evidence>
<keyword evidence="1" id="KW-1133">Transmembrane helix</keyword>
<evidence type="ECO:0000256" key="1">
    <source>
        <dbReference type="SAM" id="Phobius"/>
    </source>
</evidence>
<feature type="transmembrane region" description="Helical" evidence="1">
    <location>
        <begin position="71"/>
        <end position="91"/>
    </location>
</feature>
<dbReference type="Proteomes" id="UP001198983">
    <property type="component" value="Chromosome"/>
</dbReference>
<name>A0AAX2ZER9_9FIRM</name>
<feature type="transmembrane region" description="Helical" evidence="1">
    <location>
        <begin position="40"/>
        <end position="59"/>
    </location>
</feature>
<dbReference type="EMBL" id="CP081135">
    <property type="protein sequence ID" value="UEL47747.1"/>
    <property type="molecule type" value="Genomic_DNA"/>
</dbReference>
<dbReference type="AlphaFoldDB" id="A0AAX2ZER9"/>
<gene>
    <name evidence="2" type="ORF">JW646_19370</name>
</gene>
<organism evidence="2 3">
    <name type="scientific">Terrisporobacter hibernicus</name>
    <dbReference type="NCBI Taxonomy" id="2813371"/>
    <lineage>
        <taxon>Bacteria</taxon>
        <taxon>Bacillati</taxon>
        <taxon>Bacillota</taxon>
        <taxon>Clostridia</taxon>
        <taxon>Peptostreptococcales</taxon>
        <taxon>Peptostreptococcaceae</taxon>
        <taxon>Terrisporobacter</taxon>
    </lineage>
</organism>
<keyword evidence="1" id="KW-0812">Transmembrane</keyword>
<protein>
    <recommendedName>
        <fullName evidence="4">Cxxc_20_cxxc protein</fullName>
    </recommendedName>
</protein>